<dbReference type="InterPro" id="IPR011726">
    <property type="entry name" value="KdpF"/>
</dbReference>
<keyword evidence="1" id="KW-0472">Membrane</keyword>
<feature type="transmembrane region" description="Helical" evidence="1">
    <location>
        <begin position="12"/>
        <end position="35"/>
    </location>
</feature>
<accession>A0ABY7GFG2</accession>
<evidence type="ECO:0000313" key="2">
    <source>
        <dbReference type="EMBL" id="WAR43206.1"/>
    </source>
</evidence>
<dbReference type="RefSeq" id="WP_255188187.1">
    <property type="nucleotide sequence ID" value="NZ_CP113517.1"/>
</dbReference>
<gene>
    <name evidence="2" type="ORF">NM686_012455</name>
</gene>
<protein>
    <submittedName>
        <fullName evidence="2">Potassium-transporting ATPase subunit F</fullName>
    </submittedName>
</protein>
<evidence type="ECO:0000313" key="3">
    <source>
        <dbReference type="Proteomes" id="UP001162780"/>
    </source>
</evidence>
<keyword evidence="3" id="KW-1185">Reference proteome</keyword>
<name>A0ABY7GFG2_9GAMM</name>
<dbReference type="Pfam" id="PF09604">
    <property type="entry name" value="Potass_KdpF"/>
    <property type="match status" value="1"/>
</dbReference>
<keyword evidence="1" id="KW-0812">Transmembrane</keyword>
<sequence>MQPSHLKGVHMVWMYWLSGGLALAVLVYLVIALFYPEKF</sequence>
<evidence type="ECO:0000256" key="1">
    <source>
        <dbReference type="SAM" id="Phobius"/>
    </source>
</evidence>
<proteinExistence type="predicted"/>
<keyword evidence="1" id="KW-1133">Transmembrane helix</keyword>
<dbReference type="EMBL" id="CP113517">
    <property type="protein sequence ID" value="WAR43206.1"/>
    <property type="molecule type" value="Genomic_DNA"/>
</dbReference>
<reference evidence="2" key="1">
    <citation type="submission" date="2022-11" db="EMBL/GenBank/DDBJ databases">
        <title>Methylomonas rapida sp. nov., Carotenoid-Producing Obligate Methanotrophs with High Growth Characteristics and Biotechnological Potential.</title>
        <authorList>
            <person name="Tikhonova E.N."/>
            <person name="Suleimanov R.Z."/>
            <person name="Miroshnikov K."/>
            <person name="Oshkin I.Y."/>
            <person name="Belova S.E."/>
            <person name="Danilova O.V."/>
            <person name="Ashikhmin A."/>
            <person name="Konopkin A."/>
            <person name="But S.Y."/>
            <person name="Khmelenina V.N."/>
            <person name="Kuznetsov N."/>
            <person name="Pimenov N.V."/>
            <person name="Dedysh S.N."/>
        </authorList>
    </citation>
    <scope>NUCLEOTIDE SEQUENCE</scope>
    <source>
        <strain evidence="2">MP1</strain>
    </source>
</reference>
<dbReference type="Proteomes" id="UP001162780">
    <property type="component" value="Chromosome"/>
</dbReference>
<organism evidence="2 3">
    <name type="scientific">Methylomonas rapida</name>
    <dbReference type="NCBI Taxonomy" id="2963939"/>
    <lineage>
        <taxon>Bacteria</taxon>
        <taxon>Pseudomonadati</taxon>
        <taxon>Pseudomonadota</taxon>
        <taxon>Gammaproteobacteria</taxon>
        <taxon>Methylococcales</taxon>
        <taxon>Methylococcaceae</taxon>
        <taxon>Methylomonas</taxon>
    </lineage>
</organism>